<organism evidence="5 6">
    <name type="scientific">Wenxinia saemankumensis</name>
    <dbReference type="NCBI Taxonomy" id="1447782"/>
    <lineage>
        <taxon>Bacteria</taxon>
        <taxon>Pseudomonadati</taxon>
        <taxon>Pseudomonadota</taxon>
        <taxon>Alphaproteobacteria</taxon>
        <taxon>Rhodobacterales</taxon>
        <taxon>Roseobacteraceae</taxon>
        <taxon>Wenxinia</taxon>
    </lineage>
</organism>
<dbReference type="EMBL" id="FQYO01000002">
    <property type="protein sequence ID" value="SHI58632.1"/>
    <property type="molecule type" value="Genomic_DNA"/>
</dbReference>
<dbReference type="Gene3D" id="2.40.160.50">
    <property type="entry name" value="membrane protein fhac: a member of the omp85/tpsb transporter family"/>
    <property type="match status" value="1"/>
</dbReference>
<dbReference type="Gene3D" id="3.10.20.310">
    <property type="entry name" value="membrane protein fhac"/>
    <property type="match status" value="1"/>
</dbReference>
<evidence type="ECO:0000259" key="3">
    <source>
        <dbReference type="Pfam" id="PF01103"/>
    </source>
</evidence>
<gene>
    <name evidence="5" type="ORF">SAMN05444417_1121</name>
</gene>
<dbReference type="GO" id="GO:0019867">
    <property type="term" value="C:outer membrane"/>
    <property type="evidence" value="ECO:0007669"/>
    <property type="project" value="InterPro"/>
</dbReference>
<proteinExistence type="predicted"/>
<dbReference type="OrthoDB" id="9769707at2"/>
<dbReference type="AlphaFoldDB" id="A0A1M6CC95"/>
<evidence type="ECO:0000256" key="2">
    <source>
        <dbReference type="ARBA" id="ARBA00023136"/>
    </source>
</evidence>
<keyword evidence="2" id="KW-0472">Membrane</keyword>
<evidence type="ECO:0000259" key="4">
    <source>
        <dbReference type="Pfam" id="PF07244"/>
    </source>
</evidence>
<dbReference type="Proteomes" id="UP000184292">
    <property type="component" value="Unassembled WGS sequence"/>
</dbReference>
<keyword evidence="6" id="KW-1185">Reference proteome</keyword>
<dbReference type="Pfam" id="PF07244">
    <property type="entry name" value="POTRA"/>
    <property type="match status" value="1"/>
</dbReference>
<dbReference type="Pfam" id="PF01103">
    <property type="entry name" value="Omp85"/>
    <property type="match status" value="1"/>
</dbReference>
<feature type="domain" description="POTRA" evidence="4">
    <location>
        <begin position="182"/>
        <end position="229"/>
    </location>
</feature>
<sequence length="583" mass="61603">MGAAQEVTLDLSGGDADVETSVRAAALTLGLDPEGEDSTAQDYVAAATADYRRILTALYGEGHYGPTISIRIDGVEASTIAPLDAPARIGRIVIDVEAGPVFTFGTAEVQPLAPGTELPEDFAPGQVAAADTIRQAANAGVDGWRESGRPLAAIAAQEIVARHPAEELDARVALAPGPVLTFGRPTVNGNEAVRTQRILDIAGIRVGEIYSPDEIAGAEQRLRRIAAFSSAAILEGDAPGPGETLPLEIQVQEALPRRIGFGAEVATDSGLALTGYWLHRNLLGGAESLRLDARIEDIGGTDGGIDYGLSAEFVRPATFRRDTDLTFRTALSREDAEAFVFDSFSAEATLTRYVNDDLTLEGGPGLLIAREEQDGVTRDYRLLTFPVDAVLDRRNVELNATEGYYVNLEATPFYGLDETGFGGRLYADARAYLSFGGGDRFTLAGRVQAGSVIGPDSVLDVPSNYLFYSGGGGTVRGQPFRSLSLETERDGVTFETGGRSFVGVQAEARVGITDAISAVGFYDAGIISRETFPEADDPWHAGVGIGARYDTAIGPIRLDVGTPASGDDAFEEVQVYLGIGQAF</sequence>
<evidence type="ECO:0000313" key="6">
    <source>
        <dbReference type="Proteomes" id="UP000184292"/>
    </source>
</evidence>
<name>A0A1M6CC95_9RHOB</name>
<evidence type="ECO:0000256" key="1">
    <source>
        <dbReference type="ARBA" id="ARBA00004370"/>
    </source>
</evidence>
<comment type="subcellular location">
    <subcellularLocation>
        <location evidence="1">Membrane</location>
    </subcellularLocation>
</comment>
<accession>A0A1M6CC95</accession>
<evidence type="ECO:0000313" key="5">
    <source>
        <dbReference type="EMBL" id="SHI58632.1"/>
    </source>
</evidence>
<dbReference type="InterPro" id="IPR000184">
    <property type="entry name" value="Bac_surfAg_D15"/>
</dbReference>
<dbReference type="RefSeq" id="WP_073326827.1">
    <property type="nucleotide sequence ID" value="NZ_FQYO01000002.1"/>
</dbReference>
<reference evidence="5 6" key="1">
    <citation type="submission" date="2016-11" db="EMBL/GenBank/DDBJ databases">
        <authorList>
            <person name="Jaros S."/>
            <person name="Januszkiewicz K."/>
            <person name="Wedrychowicz H."/>
        </authorList>
    </citation>
    <scope>NUCLEOTIDE SEQUENCE [LARGE SCALE GENOMIC DNA]</scope>
    <source>
        <strain evidence="5 6">DSM 100565</strain>
    </source>
</reference>
<dbReference type="STRING" id="1447782.SAMN05444417_1121"/>
<feature type="domain" description="Bacterial surface antigen (D15)" evidence="3">
    <location>
        <begin position="306"/>
        <end position="583"/>
    </location>
</feature>
<dbReference type="InterPro" id="IPR010827">
    <property type="entry name" value="BamA/TamA_POTRA"/>
</dbReference>
<protein>
    <submittedName>
        <fullName evidence="5">Autotransporter secretion outer membrane protein TamA</fullName>
    </submittedName>
</protein>